<evidence type="ECO:0000313" key="6">
    <source>
        <dbReference type="Proteomes" id="UP000077143"/>
    </source>
</evidence>
<gene>
    <name evidence="5" type="ORF">A7U43_19295</name>
</gene>
<name>A0A172UQS4_9MYCO</name>
<keyword evidence="6" id="KW-1185">Reference proteome</keyword>
<evidence type="ECO:0000256" key="1">
    <source>
        <dbReference type="ARBA" id="ARBA00006284"/>
    </source>
</evidence>
<organism evidence="5 6">
    <name type="scientific">Mycobacterium adipatum</name>
    <dbReference type="NCBI Taxonomy" id="1682113"/>
    <lineage>
        <taxon>Bacteria</taxon>
        <taxon>Bacillati</taxon>
        <taxon>Actinomycetota</taxon>
        <taxon>Actinomycetes</taxon>
        <taxon>Mycobacteriales</taxon>
        <taxon>Mycobacteriaceae</taxon>
        <taxon>Mycobacterium</taxon>
    </lineage>
</organism>
<reference evidence="5 6" key="1">
    <citation type="submission" date="2016-05" db="EMBL/GenBank/DDBJ databases">
        <title>Complete genome sequence of a phthalic acid esters degrading Mycobacterium sp. YC-RL4.</title>
        <authorList>
            <person name="Ren L."/>
            <person name="Fan S."/>
            <person name="Ruth N."/>
            <person name="Jia Y."/>
            <person name="Wang J."/>
            <person name="Qiao C."/>
        </authorList>
    </citation>
    <scope>NUCLEOTIDE SEQUENCE [LARGE SCALE GENOMIC DNA]</scope>
    <source>
        <strain evidence="5 6">YC-RL4</strain>
    </source>
</reference>
<dbReference type="OrthoDB" id="9774290at2"/>
<keyword evidence="2 4" id="KW-0808">Transferase</keyword>
<dbReference type="KEGG" id="madi:A7U43_19295"/>
<proteinExistence type="inferred from homology"/>
<dbReference type="Pfam" id="PF02595">
    <property type="entry name" value="Gly_kinase"/>
    <property type="match status" value="1"/>
</dbReference>
<protein>
    <submittedName>
        <fullName evidence="5">Glycerate kinase</fullName>
    </submittedName>
</protein>
<dbReference type="InterPro" id="IPR004381">
    <property type="entry name" value="Glycerate_kinase"/>
</dbReference>
<evidence type="ECO:0000256" key="2">
    <source>
        <dbReference type="ARBA" id="ARBA00022679"/>
    </source>
</evidence>
<dbReference type="PIRSF" id="PIRSF006078">
    <property type="entry name" value="GlxK"/>
    <property type="match status" value="1"/>
</dbReference>
<dbReference type="AlphaFoldDB" id="A0A172UQS4"/>
<dbReference type="PANTHER" id="PTHR21599">
    <property type="entry name" value="GLYCERATE KINASE"/>
    <property type="match status" value="1"/>
</dbReference>
<dbReference type="EMBL" id="CP015596">
    <property type="protein sequence ID" value="ANE81144.1"/>
    <property type="molecule type" value="Genomic_DNA"/>
</dbReference>
<dbReference type="Gene3D" id="3.90.1510.10">
    <property type="entry name" value="Glycerate kinase, domain 2"/>
    <property type="match status" value="1"/>
</dbReference>
<dbReference type="InterPro" id="IPR018193">
    <property type="entry name" value="Glyc_kinase_flavodox-like_fold"/>
</dbReference>
<dbReference type="RefSeq" id="WP_067998483.1">
    <property type="nucleotide sequence ID" value="NZ_CP015596.1"/>
</dbReference>
<evidence type="ECO:0000313" key="5">
    <source>
        <dbReference type="EMBL" id="ANE81144.1"/>
    </source>
</evidence>
<accession>A0A172UQS4</accession>
<keyword evidence="3 4" id="KW-0418">Kinase</keyword>
<comment type="similarity">
    <text evidence="1 4">Belongs to the glycerate kinase type-1 family.</text>
</comment>
<evidence type="ECO:0000256" key="4">
    <source>
        <dbReference type="PIRNR" id="PIRNR006078"/>
    </source>
</evidence>
<dbReference type="PANTHER" id="PTHR21599:SF0">
    <property type="entry name" value="GLYCERATE KINASE"/>
    <property type="match status" value="1"/>
</dbReference>
<dbReference type="Gene3D" id="3.40.50.10350">
    <property type="entry name" value="Glycerate kinase, domain 1"/>
    <property type="match status" value="1"/>
</dbReference>
<sequence>MKVLIAPDSFKGTASATEVAETLGRGWSAVRAGDDVVALPQADGGEGTCAAVAASGEWRWHQTEVDGPDGRRVLARWLFDRDGQRAVIELAEPSGIALLDRLDPWRADTRGLGQVIGAALSAGARSLQIGLGGSASTDGGAGALMALGLRAFDASGRPVSPGAHGLRTVTEVDTGGLAPLPPGGVQLLVDTAAPLHGPQGAAAVFGPQKGATPADVEQLDDGLTRWARILNAAGLHADADAPGAGAAGGAGFGLMSWGATATSGAQRISELTGLDDHLRTADLVLTGEGRLDDTSWTGKLVGHVLDAAARHGLPALVVAGQVAGRCPVPALSLSDIAGSAAAATADPLRWLQAAGSAAAQRLTG</sequence>
<dbReference type="InterPro" id="IPR036129">
    <property type="entry name" value="Glycerate_kinase_sf"/>
</dbReference>
<dbReference type="InterPro" id="IPR018197">
    <property type="entry name" value="Glycerate_kinase_RE-like"/>
</dbReference>
<dbReference type="GO" id="GO:0031388">
    <property type="term" value="P:organic acid phosphorylation"/>
    <property type="evidence" value="ECO:0007669"/>
    <property type="project" value="UniProtKB-UniRule"/>
</dbReference>
<dbReference type="SUPFAM" id="SSF110738">
    <property type="entry name" value="Glycerate kinase I"/>
    <property type="match status" value="1"/>
</dbReference>
<dbReference type="NCBIfam" id="TIGR00045">
    <property type="entry name" value="glycerate kinase"/>
    <property type="match status" value="1"/>
</dbReference>
<evidence type="ECO:0000256" key="3">
    <source>
        <dbReference type="ARBA" id="ARBA00022777"/>
    </source>
</evidence>
<dbReference type="GO" id="GO:0008887">
    <property type="term" value="F:glycerate kinase activity"/>
    <property type="evidence" value="ECO:0007669"/>
    <property type="project" value="UniProtKB-UniRule"/>
</dbReference>
<dbReference type="STRING" id="1682113.A7U43_19295"/>
<dbReference type="Proteomes" id="UP000077143">
    <property type="component" value="Chromosome"/>
</dbReference>